<dbReference type="AlphaFoldDB" id="A0A9W9CH86"/>
<feature type="compositionally biased region" description="Polar residues" evidence="1">
    <location>
        <begin position="1"/>
        <end position="13"/>
    </location>
</feature>
<accession>A0A9W9CH86</accession>
<proteinExistence type="predicted"/>
<comment type="caution">
    <text evidence="2">The sequence shown here is derived from an EMBL/GenBank/DDBJ whole genome shotgun (WGS) entry which is preliminary data.</text>
</comment>
<evidence type="ECO:0000256" key="1">
    <source>
        <dbReference type="SAM" id="MobiDB-lite"/>
    </source>
</evidence>
<evidence type="ECO:0000313" key="3">
    <source>
        <dbReference type="Proteomes" id="UP001140560"/>
    </source>
</evidence>
<protein>
    <submittedName>
        <fullName evidence="2">Uncharacterized protein</fullName>
    </submittedName>
</protein>
<feature type="region of interest" description="Disordered" evidence="1">
    <location>
        <begin position="278"/>
        <end position="301"/>
    </location>
</feature>
<organism evidence="2 3">
    <name type="scientific">Neocucurbitaria cava</name>
    <dbReference type="NCBI Taxonomy" id="798079"/>
    <lineage>
        <taxon>Eukaryota</taxon>
        <taxon>Fungi</taxon>
        <taxon>Dikarya</taxon>
        <taxon>Ascomycota</taxon>
        <taxon>Pezizomycotina</taxon>
        <taxon>Dothideomycetes</taxon>
        <taxon>Pleosporomycetidae</taxon>
        <taxon>Pleosporales</taxon>
        <taxon>Pleosporineae</taxon>
        <taxon>Cucurbitariaceae</taxon>
        <taxon>Neocucurbitaria</taxon>
    </lineage>
</organism>
<feature type="compositionally biased region" description="Basic and acidic residues" evidence="1">
    <location>
        <begin position="278"/>
        <end position="293"/>
    </location>
</feature>
<feature type="region of interest" description="Disordered" evidence="1">
    <location>
        <begin position="1"/>
        <end position="20"/>
    </location>
</feature>
<reference evidence="2" key="1">
    <citation type="submission" date="2022-10" db="EMBL/GenBank/DDBJ databases">
        <title>Tapping the CABI collections for fungal endophytes: first genome assemblies for Collariella, Neodidymelliopsis, Ascochyta clinopodiicola, Didymella pomorum, Didymosphaeria variabile, Neocosmospora piperis and Neocucurbitaria cava.</title>
        <authorList>
            <person name="Hill R."/>
        </authorList>
    </citation>
    <scope>NUCLEOTIDE SEQUENCE</scope>
    <source>
        <strain evidence="2">IMI 356814</strain>
    </source>
</reference>
<dbReference type="OrthoDB" id="3793410at2759"/>
<name>A0A9W9CH86_9PLEO</name>
<sequence length="330" mass="37192">MVSTPMMSTSVPSAKNPPPAPVVQVAIGQRTTAGGLEHMRKLGLLRRSWLNRGLMVQFVDSKGQNIKLDGRNALQMPLLLFKAVSSQPELVFAGKVTIPDNLDTSSVKFLIACMNSLITRSRVDPLAVRNDTLRDIKLCSAADALGMGTFTQHIFNTYYKRFSNVVPTSTNIDAITNIRTPQGDKLFSQMAYTIAKKLWDEELENGEDFKRHYLPTNPRLEASIAEWTTKFELKATRHAEFEKREAARWERARKAAETNLREEKYYKEVAALEKKDAAAEAKKHAEKHEKEKAAGASYREKKRNGTKDFTFAEAQYAYKYEGVRVPVKSG</sequence>
<keyword evidence="3" id="KW-1185">Reference proteome</keyword>
<dbReference type="Proteomes" id="UP001140560">
    <property type="component" value="Unassembled WGS sequence"/>
</dbReference>
<dbReference type="EMBL" id="JAPEUY010000022">
    <property type="protein sequence ID" value="KAJ4361995.1"/>
    <property type="molecule type" value="Genomic_DNA"/>
</dbReference>
<evidence type="ECO:0000313" key="2">
    <source>
        <dbReference type="EMBL" id="KAJ4361995.1"/>
    </source>
</evidence>
<gene>
    <name evidence="2" type="ORF">N0V83_010936</name>
</gene>